<feature type="transmembrane region" description="Helical" evidence="9">
    <location>
        <begin position="365"/>
        <end position="392"/>
    </location>
</feature>
<evidence type="ECO:0000313" key="11">
    <source>
        <dbReference type="Proteomes" id="UP000644115"/>
    </source>
</evidence>
<gene>
    <name evidence="10" type="ORF">H8876_09460</name>
</gene>
<evidence type="ECO:0000256" key="6">
    <source>
        <dbReference type="ARBA" id="ARBA00022847"/>
    </source>
</evidence>
<sequence length="482" mass="51131">MTFTDVLGKIDNFVWGVPLIVLIMGTGIFLTCRLGVLQFRKLGKALKYMVKNEADGIGEVSSFGALCTALAATIGTGNIVGVATAIMLGGPGAVFWMVLAACFGMATKYAEGLLAVKFRVDKGGGRFLGGPFYYIENGMGKKWKWLGKLFAFFACCAGALGIGTITQVNGIASATKSFFDPNNEHMVSIFGTEYSWATVIAAVVVTVLAALVIIGGIQRIAKVSSVVVPFMAIAYVLICLAVVIYNYKAIPNAIVGIIQSAFGIKAAAGGALGTMLIAMQKGVARGIFSNEAGLGSAPIAAAAAQTKEPVRQGLVTMTGTFVDTVCICTLTGLTIMTSGAYEYSQANGLEGVEVTAAAFGNGLPWAYSAGTFVLMTALAFFAFTTILGWDYYAERSLEYLTDNMKAVMVYRWIYILAVLIGPFLTVSAVWTIANILNAFMAVPNLIALLALNGVIVAETRSYFNRLHAGEIREFAPKEKKRK</sequence>
<feature type="transmembrane region" description="Helical" evidence="9">
    <location>
        <begin position="194"/>
        <end position="214"/>
    </location>
</feature>
<evidence type="ECO:0000256" key="9">
    <source>
        <dbReference type="RuleBase" id="RU363064"/>
    </source>
</evidence>
<evidence type="ECO:0000313" key="10">
    <source>
        <dbReference type="EMBL" id="MBC6000225.1"/>
    </source>
</evidence>
<accession>A0A923NCE7</accession>
<feature type="transmembrane region" description="Helical" evidence="9">
    <location>
        <begin position="226"/>
        <end position="247"/>
    </location>
</feature>
<reference evidence="10" key="1">
    <citation type="submission" date="2020-08" db="EMBL/GenBank/DDBJ databases">
        <authorList>
            <person name="Liu C."/>
            <person name="Sun Q."/>
        </authorList>
    </citation>
    <scope>NUCLEOTIDE SEQUENCE</scope>
    <source>
        <strain evidence="10">BX16</strain>
    </source>
</reference>
<dbReference type="Proteomes" id="UP000644115">
    <property type="component" value="Unassembled WGS sequence"/>
</dbReference>
<dbReference type="PANTHER" id="PTHR30330:SF3">
    <property type="entry name" value="TRANSCRIPTIONAL REGULATOR, LRP FAMILY"/>
    <property type="match status" value="1"/>
</dbReference>
<evidence type="ECO:0000256" key="8">
    <source>
        <dbReference type="ARBA" id="ARBA00023136"/>
    </source>
</evidence>
<dbReference type="EMBL" id="JACRWC010000111">
    <property type="protein sequence ID" value="MBC6000225.1"/>
    <property type="molecule type" value="Genomic_DNA"/>
</dbReference>
<evidence type="ECO:0000256" key="3">
    <source>
        <dbReference type="ARBA" id="ARBA00022448"/>
    </source>
</evidence>
<dbReference type="FunFam" id="1.20.1740.10:FF:000004">
    <property type="entry name" value="Sodium:alanine symporter family protein"/>
    <property type="match status" value="1"/>
</dbReference>
<keyword evidence="8 9" id="KW-0472">Membrane</keyword>
<feature type="transmembrane region" description="Helical" evidence="9">
    <location>
        <begin position="253"/>
        <end position="278"/>
    </location>
</feature>
<name>A0A923NCE7_9FIRM</name>
<dbReference type="PANTHER" id="PTHR30330">
    <property type="entry name" value="AGSS FAMILY TRANSPORTER, SODIUM-ALANINE"/>
    <property type="match status" value="1"/>
</dbReference>
<dbReference type="PRINTS" id="PR00175">
    <property type="entry name" value="NAALASMPORT"/>
</dbReference>
<proteinExistence type="inferred from homology"/>
<evidence type="ECO:0000256" key="5">
    <source>
        <dbReference type="ARBA" id="ARBA00022692"/>
    </source>
</evidence>
<dbReference type="GO" id="GO:0005886">
    <property type="term" value="C:plasma membrane"/>
    <property type="evidence" value="ECO:0007669"/>
    <property type="project" value="UniProtKB-SubCell"/>
</dbReference>
<keyword evidence="5 9" id="KW-0812">Transmembrane</keyword>
<dbReference type="GO" id="GO:0005283">
    <property type="term" value="F:amino acid:sodium symporter activity"/>
    <property type="evidence" value="ECO:0007669"/>
    <property type="project" value="InterPro"/>
</dbReference>
<evidence type="ECO:0000256" key="1">
    <source>
        <dbReference type="ARBA" id="ARBA00004651"/>
    </source>
</evidence>
<organism evidence="10 11">
    <name type="scientific">Lentihominibacter faecis</name>
    <dbReference type="NCBI Taxonomy" id="2764712"/>
    <lineage>
        <taxon>Bacteria</taxon>
        <taxon>Bacillati</taxon>
        <taxon>Bacillota</taxon>
        <taxon>Clostridia</taxon>
        <taxon>Peptostreptococcales</taxon>
        <taxon>Anaerovoracaceae</taxon>
        <taxon>Lentihominibacter</taxon>
    </lineage>
</organism>
<keyword evidence="11" id="KW-1185">Reference proteome</keyword>
<dbReference type="AlphaFoldDB" id="A0A923NCE7"/>
<feature type="transmembrane region" description="Helical" evidence="9">
    <location>
        <begin position="438"/>
        <end position="457"/>
    </location>
</feature>
<protein>
    <submittedName>
        <fullName evidence="10">Sodium:alanine symporter family protein</fullName>
    </submittedName>
</protein>
<dbReference type="InterPro" id="IPR001463">
    <property type="entry name" value="Na/Ala_symport"/>
</dbReference>
<evidence type="ECO:0000256" key="7">
    <source>
        <dbReference type="ARBA" id="ARBA00022989"/>
    </source>
</evidence>
<dbReference type="RefSeq" id="WP_249287541.1">
    <property type="nucleotide sequence ID" value="NZ_JACRWC010000111.1"/>
</dbReference>
<feature type="transmembrane region" description="Helical" evidence="9">
    <location>
        <begin position="149"/>
        <end position="174"/>
    </location>
</feature>
<dbReference type="Pfam" id="PF01235">
    <property type="entry name" value="Na_Ala_symp"/>
    <property type="match status" value="1"/>
</dbReference>
<feature type="transmembrane region" description="Helical" evidence="9">
    <location>
        <begin position="13"/>
        <end position="39"/>
    </location>
</feature>
<keyword evidence="4 9" id="KW-1003">Cell membrane</keyword>
<evidence type="ECO:0000256" key="4">
    <source>
        <dbReference type="ARBA" id="ARBA00022475"/>
    </source>
</evidence>
<feature type="transmembrane region" description="Helical" evidence="9">
    <location>
        <begin position="60"/>
        <end position="88"/>
    </location>
</feature>
<comment type="subcellular location">
    <subcellularLocation>
        <location evidence="1 9">Cell membrane</location>
        <topology evidence="1 9">Multi-pass membrane protein</topology>
    </subcellularLocation>
</comment>
<keyword evidence="6 9" id="KW-0769">Symport</keyword>
<dbReference type="Gene3D" id="1.20.1740.10">
    <property type="entry name" value="Amino acid/polyamine transporter I"/>
    <property type="match status" value="1"/>
</dbReference>
<dbReference type="NCBIfam" id="TIGR00835">
    <property type="entry name" value="agcS"/>
    <property type="match status" value="1"/>
</dbReference>
<comment type="similarity">
    <text evidence="2 9">Belongs to the alanine or glycine:cation symporter (AGCS) (TC 2.A.25) family.</text>
</comment>
<feature type="transmembrane region" description="Helical" evidence="9">
    <location>
        <begin position="412"/>
        <end position="432"/>
    </location>
</feature>
<comment type="caution">
    <text evidence="10">The sequence shown here is derived from an EMBL/GenBank/DDBJ whole genome shotgun (WGS) entry which is preliminary data.</text>
</comment>
<keyword evidence="7 9" id="KW-1133">Transmembrane helix</keyword>
<feature type="transmembrane region" description="Helical" evidence="9">
    <location>
        <begin position="94"/>
        <end position="116"/>
    </location>
</feature>
<keyword evidence="3 9" id="KW-0813">Transport</keyword>
<evidence type="ECO:0000256" key="2">
    <source>
        <dbReference type="ARBA" id="ARBA00009261"/>
    </source>
</evidence>
<feature type="transmembrane region" description="Helical" evidence="9">
    <location>
        <begin position="321"/>
        <end position="341"/>
    </location>
</feature>